<keyword evidence="4" id="KW-1185">Reference proteome</keyword>
<dbReference type="InterPro" id="IPR013429">
    <property type="entry name" value="Regulatory_FmdB_Zinc_ribbon"/>
</dbReference>
<feature type="compositionally biased region" description="Gly residues" evidence="1">
    <location>
        <begin position="56"/>
        <end position="68"/>
    </location>
</feature>
<feature type="region of interest" description="Disordered" evidence="1">
    <location>
        <begin position="49"/>
        <end position="68"/>
    </location>
</feature>
<dbReference type="Proteomes" id="UP000315440">
    <property type="component" value="Unassembled WGS sequence"/>
</dbReference>
<feature type="domain" description="Putative regulatory protein FmdB zinc ribbon" evidence="2">
    <location>
        <begin position="1"/>
        <end position="46"/>
    </location>
</feature>
<evidence type="ECO:0000313" key="3">
    <source>
        <dbReference type="EMBL" id="TWT88878.1"/>
    </source>
</evidence>
<dbReference type="AlphaFoldDB" id="A0A5C5ZNX0"/>
<name>A0A5C5ZNX0_9BACT</name>
<dbReference type="Pfam" id="PF09723">
    <property type="entry name" value="Zn_ribbon_8"/>
    <property type="match status" value="1"/>
</dbReference>
<dbReference type="RefSeq" id="WP_146400312.1">
    <property type="nucleotide sequence ID" value="NZ_SJPQ01000002.1"/>
</dbReference>
<dbReference type="NCBIfam" id="TIGR02605">
    <property type="entry name" value="CxxC_CxxC_SSSS"/>
    <property type="match status" value="1"/>
</dbReference>
<gene>
    <name evidence="3" type="ORF">Mal64_23660</name>
</gene>
<evidence type="ECO:0000259" key="2">
    <source>
        <dbReference type="SMART" id="SM00834"/>
    </source>
</evidence>
<organism evidence="3 4">
    <name type="scientific">Pseudobythopirellula maris</name>
    <dbReference type="NCBI Taxonomy" id="2527991"/>
    <lineage>
        <taxon>Bacteria</taxon>
        <taxon>Pseudomonadati</taxon>
        <taxon>Planctomycetota</taxon>
        <taxon>Planctomycetia</taxon>
        <taxon>Pirellulales</taxon>
        <taxon>Lacipirellulaceae</taxon>
        <taxon>Pseudobythopirellula</taxon>
    </lineage>
</organism>
<dbReference type="EMBL" id="SJPQ01000002">
    <property type="protein sequence ID" value="TWT88878.1"/>
    <property type="molecule type" value="Genomic_DNA"/>
</dbReference>
<evidence type="ECO:0000313" key="4">
    <source>
        <dbReference type="Proteomes" id="UP000315440"/>
    </source>
</evidence>
<protein>
    <submittedName>
        <fullName evidence="3">Zinc ribbon domain protein</fullName>
    </submittedName>
</protein>
<reference evidence="3 4" key="1">
    <citation type="submission" date="2019-02" db="EMBL/GenBank/DDBJ databases">
        <title>Deep-cultivation of Planctomycetes and their phenomic and genomic characterization uncovers novel biology.</title>
        <authorList>
            <person name="Wiegand S."/>
            <person name="Jogler M."/>
            <person name="Boedeker C."/>
            <person name="Pinto D."/>
            <person name="Vollmers J."/>
            <person name="Rivas-Marin E."/>
            <person name="Kohn T."/>
            <person name="Peeters S.H."/>
            <person name="Heuer A."/>
            <person name="Rast P."/>
            <person name="Oberbeckmann S."/>
            <person name="Bunk B."/>
            <person name="Jeske O."/>
            <person name="Meyerdierks A."/>
            <person name="Storesund J.E."/>
            <person name="Kallscheuer N."/>
            <person name="Luecker S."/>
            <person name="Lage O.M."/>
            <person name="Pohl T."/>
            <person name="Merkel B.J."/>
            <person name="Hornburger P."/>
            <person name="Mueller R.-W."/>
            <person name="Bruemmer F."/>
            <person name="Labrenz M."/>
            <person name="Spormann A.M."/>
            <person name="Op Den Camp H."/>
            <person name="Overmann J."/>
            <person name="Amann R."/>
            <person name="Jetten M.S.M."/>
            <person name="Mascher T."/>
            <person name="Medema M.H."/>
            <person name="Devos D.P."/>
            <person name="Kaster A.-K."/>
            <person name="Ovreas L."/>
            <person name="Rohde M."/>
            <person name="Galperin M.Y."/>
            <person name="Jogler C."/>
        </authorList>
    </citation>
    <scope>NUCLEOTIDE SEQUENCE [LARGE SCALE GENOMIC DNA]</scope>
    <source>
        <strain evidence="3 4">Mal64</strain>
    </source>
</reference>
<dbReference type="SMART" id="SM00834">
    <property type="entry name" value="CxxC_CXXC_SSSS"/>
    <property type="match status" value="1"/>
</dbReference>
<dbReference type="OrthoDB" id="9813321at2"/>
<sequence>MPLYEYLCRDCERQSELLVSSDGTVDGGQQPACPECGGQKLMKLLSVPAAPAASGAEGGPGPQSGGGHGCGSGCGCFPGS</sequence>
<evidence type="ECO:0000256" key="1">
    <source>
        <dbReference type="SAM" id="MobiDB-lite"/>
    </source>
</evidence>
<accession>A0A5C5ZNX0</accession>
<proteinExistence type="predicted"/>
<comment type="caution">
    <text evidence="3">The sequence shown here is derived from an EMBL/GenBank/DDBJ whole genome shotgun (WGS) entry which is preliminary data.</text>
</comment>